<dbReference type="Gene3D" id="3.30.540.10">
    <property type="entry name" value="Fructose-1,6-Bisphosphatase, subunit A, domain 1"/>
    <property type="match status" value="1"/>
</dbReference>
<dbReference type="Gene3D" id="3.40.190.80">
    <property type="match status" value="1"/>
</dbReference>
<dbReference type="InterPro" id="IPR050725">
    <property type="entry name" value="CysQ/Inositol_MonoPase"/>
</dbReference>
<organism evidence="2 3">
    <name type="scientific">Nicrophorus vespilloides</name>
    <name type="common">Boreal carrion beetle</name>
    <dbReference type="NCBI Taxonomy" id="110193"/>
    <lineage>
        <taxon>Eukaryota</taxon>
        <taxon>Metazoa</taxon>
        <taxon>Ecdysozoa</taxon>
        <taxon>Arthropoda</taxon>
        <taxon>Hexapoda</taxon>
        <taxon>Insecta</taxon>
        <taxon>Pterygota</taxon>
        <taxon>Neoptera</taxon>
        <taxon>Endopterygota</taxon>
        <taxon>Coleoptera</taxon>
        <taxon>Polyphaga</taxon>
        <taxon>Staphyliniformia</taxon>
        <taxon>Silphidae</taxon>
        <taxon>Nicrophorinae</taxon>
        <taxon>Nicrophorus</taxon>
    </lineage>
</organism>
<gene>
    <name evidence="3" type="primary">LOC108570021</name>
</gene>
<evidence type="ECO:0000256" key="1">
    <source>
        <dbReference type="ARBA" id="ARBA00009759"/>
    </source>
</evidence>
<dbReference type="PROSITE" id="PS00630">
    <property type="entry name" value="IMP_2"/>
    <property type="match status" value="1"/>
</dbReference>
<accession>A0ABM1NKG8</accession>
<dbReference type="GeneID" id="108570021"/>
<dbReference type="RefSeq" id="XP_017787318.1">
    <property type="nucleotide sequence ID" value="XM_017931829.1"/>
</dbReference>
<dbReference type="PANTHER" id="PTHR43028:SF3">
    <property type="entry name" value="INOSITOL POLYPHOSPHATE 1-PHOSPHATASE"/>
    <property type="match status" value="1"/>
</dbReference>
<evidence type="ECO:0000313" key="2">
    <source>
        <dbReference type="Proteomes" id="UP000695000"/>
    </source>
</evidence>
<evidence type="ECO:0000313" key="3">
    <source>
        <dbReference type="RefSeq" id="XP_017787318.1"/>
    </source>
</evidence>
<dbReference type="Pfam" id="PF00459">
    <property type="entry name" value="Inositol_P"/>
    <property type="match status" value="1"/>
</dbReference>
<name>A0ABM1NKG8_NICVS</name>
<dbReference type="PANTHER" id="PTHR43028">
    <property type="entry name" value="3'(2'),5'-BISPHOSPHATE NUCLEOTIDASE 1"/>
    <property type="match status" value="1"/>
</dbReference>
<dbReference type="InterPro" id="IPR044897">
    <property type="entry name" value="INPP1_dom_1"/>
</dbReference>
<comment type="similarity">
    <text evidence="1">Belongs to the inositol monophosphatase superfamily.</text>
</comment>
<dbReference type="SUPFAM" id="SSF56655">
    <property type="entry name" value="Carbohydrate phosphatase"/>
    <property type="match status" value="1"/>
</dbReference>
<dbReference type="Proteomes" id="UP000695000">
    <property type="component" value="Unplaced"/>
</dbReference>
<reference evidence="3" key="1">
    <citation type="submission" date="2025-08" db="UniProtKB">
        <authorList>
            <consortium name="RefSeq"/>
        </authorList>
    </citation>
    <scope>IDENTIFICATION</scope>
    <source>
        <tissue evidence="3">Whole Larva</tissue>
    </source>
</reference>
<keyword evidence="2" id="KW-1185">Reference proteome</keyword>
<proteinExistence type="inferred from homology"/>
<dbReference type="InterPro" id="IPR000760">
    <property type="entry name" value="Inositol_monophosphatase-like"/>
</dbReference>
<sequence length="360" mass="39168">MLRDLLEALVVVSEKAANIARICRQDDHLFGLLVQEKEADQSNPRFVQDFKTLADVLIQETVKHDIGNAFPVLRDKIHGEEDNVFCNTLGEEIRVEIQTSSEATAELLEKVLDGDGAAARLLANEVHREISASGIPEIPSGIPAGNVGIWIDPIDSTAEYIGAKETRTDCGVSVSGLSCVTVLIGVYQIETGLPILGIVNQPFSELAEDNRWRGRCHWGVSLDDLKLCSAQPTHHRGSKLVCLSSSEDAAIKEKLESKGFRLIEAAGAGYKILCTITGSADAYVLSKGSTYKWDTCGPQAVLKSLGGDVVQYSQALEDNLISVNYPTDYENKLESCCNRSGLIAYRDPSILQDIYDALKA</sequence>
<dbReference type="Gene3D" id="4.10.460.10">
    <property type="entry name" value="Inositol Polyphosphate 1-phosphatase, domain 1"/>
    <property type="match status" value="1"/>
</dbReference>
<protein>
    <submittedName>
        <fullName evidence="3">Inositol polyphosphate 1-phosphatase</fullName>
    </submittedName>
</protein>
<dbReference type="InterPro" id="IPR020550">
    <property type="entry name" value="Inositol_monophosphatase_CS"/>
</dbReference>